<evidence type="ECO:0000313" key="2">
    <source>
        <dbReference type="EMBL" id="SFF00933.1"/>
    </source>
</evidence>
<accession>A0A1I2F7C6</accession>
<feature type="compositionally biased region" description="Polar residues" evidence="1">
    <location>
        <begin position="239"/>
        <end position="252"/>
    </location>
</feature>
<feature type="compositionally biased region" description="Polar residues" evidence="1">
    <location>
        <begin position="208"/>
        <end position="217"/>
    </location>
</feature>
<proteinExistence type="predicted"/>
<sequence length="252" mass="27023">MQAGAWIEPGRDADFATRLRAVQLLKPRLVVSHRSATALWRIETLTPMAEGTLEFIDPDLTLRSGGKGVLVHRMPLDEGDVVRCEGLRVTGADRTLADLLRAGPRDEALVAVESALTWRRVGGVRRAPVTTAALVSLALEAPLRGAEGGRRRLKLADPGSGPPRRPSRACACTTRAFGPRARPNSVRPTAAAAIWTSCSEPRGWPSRSRGTPTTAHASRTAGMSPASTRYSSARRCFFSSATPPRTSSTVPR</sequence>
<feature type="region of interest" description="Disordered" evidence="1">
    <location>
        <begin position="148"/>
        <end position="170"/>
    </location>
</feature>
<name>A0A1I2F7C6_9ACTN</name>
<evidence type="ECO:0000313" key="3">
    <source>
        <dbReference type="Proteomes" id="UP000181942"/>
    </source>
</evidence>
<feature type="region of interest" description="Disordered" evidence="1">
    <location>
        <begin position="197"/>
        <end position="252"/>
    </location>
</feature>
<evidence type="ECO:0000256" key="1">
    <source>
        <dbReference type="SAM" id="MobiDB-lite"/>
    </source>
</evidence>
<dbReference type="EMBL" id="FONR01000003">
    <property type="protein sequence ID" value="SFF00933.1"/>
    <property type="molecule type" value="Genomic_DNA"/>
</dbReference>
<reference evidence="2 3" key="1">
    <citation type="submission" date="2016-10" db="EMBL/GenBank/DDBJ databases">
        <authorList>
            <person name="de Groot N.N."/>
        </authorList>
    </citation>
    <scope>NUCLEOTIDE SEQUENCE [LARGE SCALE GENOMIC DNA]</scope>
    <source>
        <strain evidence="2 3">OK461</strain>
    </source>
</reference>
<protein>
    <submittedName>
        <fullName evidence="2">Uncharacterized protein</fullName>
    </submittedName>
</protein>
<dbReference type="AlphaFoldDB" id="A0A1I2F7C6"/>
<dbReference type="Proteomes" id="UP000181942">
    <property type="component" value="Unassembled WGS sequence"/>
</dbReference>
<gene>
    <name evidence="2" type="ORF">SAMN02787118_103308</name>
</gene>
<organism evidence="2 3">
    <name type="scientific">Streptomyces mirabilis</name>
    <dbReference type="NCBI Taxonomy" id="68239"/>
    <lineage>
        <taxon>Bacteria</taxon>
        <taxon>Bacillati</taxon>
        <taxon>Actinomycetota</taxon>
        <taxon>Actinomycetes</taxon>
        <taxon>Kitasatosporales</taxon>
        <taxon>Streptomycetaceae</taxon>
        <taxon>Streptomyces</taxon>
    </lineage>
</organism>